<accession>A0ABP5XPQ6</accession>
<keyword evidence="3" id="KW-1185">Reference proteome</keyword>
<name>A0ABP5XPQ6_9ACTN</name>
<proteinExistence type="predicted"/>
<organism evidence="2 3">
    <name type="scientific">Streptomyces glaucus</name>
    <dbReference type="NCBI Taxonomy" id="284029"/>
    <lineage>
        <taxon>Bacteria</taxon>
        <taxon>Bacillati</taxon>
        <taxon>Actinomycetota</taxon>
        <taxon>Actinomycetes</taxon>
        <taxon>Kitasatosporales</taxon>
        <taxon>Streptomycetaceae</taxon>
        <taxon>Streptomyces</taxon>
    </lineage>
</organism>
<feature type="compositionally biased region" description="Basic and acidic residues" evidence="1">
    <location>
        <begin position="61"/>
        <end position="79"/>
    </location>
</feature>
<evidence type="ECO:0000313" key="2">
    <source>
        <dbReference type="EMBL" id="GAA2457621.1"/>
    </source>
</evidence>
<evidence type="ECO:0000256" key="1">
    <source>
        <dbReference type="SAM" id="MobiDB-lite"/>
    </source>
</evidence>
<gene>
    <name evidence="2" type="ORF">GCM10010421_58760</name>
</gene>
<protein>
    <recommendedName>
        <fullName evidence="4">Secreted protein</fullName>
    </recommendedName>
</protein>
<dbReference type="EMBL" id="BAAATK010000062">
    <property type="protein sequence ID" value="GAA2457621.1"/>
    <property type="molecule type" value="Genomic_DNA"/>
</dbReference>
<feature type="region of interest" description="Disordered" evidence="1">
    <location>
        <begin position="23"/>
        <end position="79"/>
    </location>
</feature>
<evidence type="ECO:0008006" key="4">
    <source>
        <dbReference type="Google" id="ProtNLM"/>
    </source>
</evidence>
<evidence type="ECO:0000313" key="3">
    <source>
        <dbReference type="Proteomes" id="UP001500460"/>
    </source>
</evidence>
<comment type="caution">
    <text evidence="2">The sequence shown here is derived from an EMBL/GenBank/DDBJ whole genome shotgun (WGS) entry which is preliminary data.</text>
</comment>
<dbReference type="Proteomes" id="UP001500460">
    <property type="component" value="Unassembled WGS sequence"/>
</dbReference>
<reference evidence="3" key="1">
    <citation type="journal article" date="2019" name="Int. J. Syst. Evol. Microbiol.">
        <title>The Global Catalogue of Microorganisms (GCM) 10K type strain sequencing project: providing services to taxonomists for standard genome sequencing and annotation.</title>
        <authorList>
            <consortium name="The Broad Institute Genomics Platform"/>
            <consortium name="The Broad Institute Genome Sequencing Center for Infectious Disease"/>
            <person name="Wu L."/>
            <person name="Ma J."/>
        </authorList>
    </citation>
    <scope>NUCLEOTIDE SEQUENCE [LARGE SCALE GENOMIC DNA]</scope>
    <source>
        <strain evidence="3">JCM 6922</strain>
    </source>
</reference>
<feature type="compositionally biased region" description="Basic and acidic residues" evidence="1">
    <location>
        <begin position="23"/>
        <end position="34"/>
    </location>
</feature>
<sequence length="79" mass="8916">MRHRPVAALALLPCLPHVVRVTDHVNRLPEDRPRMRPARPSGRNPPGPLRTARPRGAPGEGAREPDGERREPDDEPRPW</sequence>